<feature type="binding site" description="axial binding residue" evidence="6">
    <location>
        <position position="620"/>
    </location>
    <ligand>
        <name>heme</name>
        <dbReference type="ChEBI" id="CHEBI:30413"/>
    </ligand>
    <ligandPart>
        <name>Fe</name>
        <dbReference type="ChEBI" id="CHEBI:18248"/>
    </ligandPart>
</feature>
<dbReference type="CDD" id="cd00302">
    <property type="entry name" value="cytochrome_P450"/>
    <property type="match status" value="1"/>
</dbReference>
<dbReference type="Gene3D" id="1.10.630.10">
    <property type="entry name" value="Cytochrome P450"/>
    <property type="match status" value="1"/>
</dbReference>
<keyword evidence="3 6" id="KW-0479">Metal-binding</keyword>
<evidence type="ECO:0000256" key="5">
    <source>
        <dbReference type="ARBA" id="ARBA00023004"/>
    </source>
</evidence>
<reference evidence="8" key="1">
    <citation type="submission" date="2021-06" db="EMBL/GenBank/DDBJ databases">
        <authorList>
            <person name="Kallberg Y."/>
            <person name="Tangrot J."/>
            <person name="Rosling A."/>
        </authorList>
    </citation>
    <scope>NUCLEOTIDE SEQUENCE</scope>
    <source>
        <strain evidence="8">CL551</strain>
    </source>
</reference>
<accession>A0A9N9AUB5</accession>
<keyword evidence="4" id="KW-0560">Oxidoreductase</keyword>
<evidence type="ECO:0000313" key="9">
    <source>
        <dbReference type="Proteomes" id="UP000789342"/>
    </source>
</evidence>
<evidence type="ECO:0000256" key="7">
    <source>
        <dbReference type="SAM" id="SignalP"/>
    </source>
</evidence>
<dbReference type="SUPFAM" id="SSF48264">
    <property type="entry name" value="Cytochrome P450"/>
    <property type="match status" value="1"/>
</dbReference>
<dbReference type="InterPro" id="IPR050705">
    <property type="entry name" value="Cytochrome_P450_3A"/>
</dbReference>
<dbReference type="Proteomes" id="UP000789342">
    <property type="component" value="Unassembled WGS sequence"/>
</dbReference>
<dbReference type="GO" id="GO:0008395">
    <property type="term" value="F:steroid hydroxylase activity"/>
    <property type="evidence" value="ECO:0007669"/>
    <property type="project" value="TreeGrafter"/>
</dbReference>
<dbReference type="GO" id="GO:0016705">
    <property type="term" value="F:oxidoreductase activity, acting on paired donors, with incorporation or reduction of molecular oxygen"/>
    <property type="evidence" value="ECO:0007669"/>
    <property type="project" value="InterPro"/>
</dbReference>
<evidence type="ECO:0000313" key="8">
    <source>
        <dbReference type="EMBL" id="CAG8545313.1"/>
    </source>
</evidence>
<keyword evidence="2 6" id="KW-0349">Heme</keyword>
<sequence>MKNYRKWALILTILISWVVLGSADISLPSDQIYTDSTIDITWKLSSNIDNDINNTSIGYLIIINTEDGSFNVIDDHLNTLALSKTWNINVPSGIYLFALNDGSKEYYSEKFTILEETEGYSDTHGSSETYVASSHLAFGCILPVFHQNWRYFFSSSSSVAGSLREVEPAVLLDMTPLEYFTRHNPLPGPFPLPFLGNSHLFTGDASIAIQKLYEKYGDMWELYVGSRRQIWLCRADLVERIFHVSVKSNFLKRSPPNKGLDELGVSNNGLIFNQDLDGWHRSRSFINKVIVSPKFLRQSVPWTQSIFEEIDQYWSELGEDTVFEFNKWMKYFFMDKTFLLLMNIRTHTLANYYNKLSPNKKVDVSETFLIDSNAFLKCTESSTKSVLYFYFFPTIIRHFPGINLYTRHLLRQWNQFTDYLRKIVGTRREEIASTPENQELSPDILTLLLISNTPRDFIRKENDENKPMDEEDIIANMRSLLVGSIETLPSTMCFVVYYLARYPQVKKLVFQELDEIFGKNIDRNITPDDIPHLKYCEAVIKEVLRILPITPATVRISSGSDEIGEINFPENTEFGINISGIHMNKAHWKDPERFDPGRFLEVNDHDPHAFIPFGGGLRICPSKNMTISGIKNLMALIYRKYDIELSDINAPIKYVTTTTRRCSELKVKIKRRNL</sequence>
<keyword evidence="9" id="KW-1185">Reference proteome</keyword>
<name>A0A9N9AUB5_9GLOM</name>
<evidence type="ECO:0000256" key="6">
    <source>
        <dbReference type="PIRSR" id="PIRSR602401-1"/>
    </source>
</evidence>
<dbReference type="InterPro" id="IPR002401">
    <property type="entry name" value="Cyt_P450_E_grp-I"/>
</dbReference>
<dbReference type="PRINTS" id="PR00385">
    <property type="entry name" value="P450"/>
</dbReference>
<feature type="chain" id="PRO_5040389381" evidence="7">
    <location>
        <begin position="24"/>
        <end position="674"/>
    </location>
</feature>
<dbReference type="GO" id="GO:0005506">
    <property type="term" value="F:iron ion binding"/>
    <property type="evidence" value="ECO:0007669"/>
    <property type="project" value="InterPro"/>
</dbReference>
<gene>
    <name evidence="8" type="ORF">AMORRO_LOCUS5321</name>
</gene>
<dbReference type="GO" id="GO:0020037">
    <property type="term" value="F:heme binding"/>
    <property type="evidence" value="ECO:0007669"/>
    <property type="project" value="InterPro"/>
</dbReference>
<evidence type="ECO:0000256" key="3">
    <source>
        <dbReference type="ARBA" id="ARBA00022723"/>
    </source>
</evidence>
<dbReference type="PANTHER" id="PTHR24302:SF15">
    <property type="entry name" value="FATTY-ACID PEROXYGENASE"/>
    <property type="match status" value="1"/>
</dbReference>
<comment type="cofactor">
    <cofactor evidence="6">
        <name>heme</name>
        <dbReference type="ChEBI" id="CHEBI:30413"/>
    </cofactor>
</comment>
<proteinExistence type="inferred from homology"/>
<organism evidence="8 9">
    <name type="scientific">Acaulospora morrowiae</name>
    <dbReference type="NCBI Taxonomy" id="94023"/>
    <lineage>
        <taxon>Eukaryota</taxon>
        <taxon>Fungi</taxon>
        <taxon>Fungi incertae sedis</taxon>
        <taxon>Mucoromycota</taxon>
        <taxon>Glomeromycotina</taxon>
        <taxon>Glomeromycetes</taxon>
        <taxon>Diversisporales</taxon>
        <taxon>Acaulosporaceae</taxon>
        <taxon>Acaulospora</taxon>
    </lineage>
</organism>
<dbReference type="InterPro" id="IPR036396">
    <property type="entry name" value="Cyt_P450_sf"/>
</dbReference>
<evidence type="ECO:0000256" key="4">
    <source>
        <dbReference type="ARBA" id="ARBA00023002"/>
    </source>
</evidence>
<dbReference type="AlphaFoldDB" id="A0A9N9AUB5"/>
<dbReference type="Pfam" id="PF00067">
    <property type="entry name" value="p450"/>
    <property type="match status" value="1"/>
</dbReference>
<feature type="signal peptide" evidence="7">
    <location>
        <begin position="1"/>
        <end position="23"/>
    </location>
</feature>
<keyword evidence="5 6" id="KW-0408">Iron</keyword>
<dbReference type="EMBL" id="CAJVPV010003180">
    <property type="protein sequence ID" value="CAG8545313.1"/>
    <property type="molecule type" value="Genomic_DNA"/>
</dbReference>
<comment type="caution">
    <text evidence="8">The sequence shown here is derived from an EMBL/GenBank/DDBJ whole genome shotgun (WGS) entry which is preliminary data.</text>
</comment>
<comment type="similarity">
    <text evidence="1">Belongs to the cytochrome P450 family.</text>
</comment>
<dbReference type="PANTHER" id="PTHR24302">
    <property type="entry name" value="CYTOCHROME P450 FAMILY 3"/>
    <property type="match status" value="1"/>
</dbReference>
<protein>
    <submittedName>
        <fullName evidence="8">8601_t:CDS:1</fullName>
    </submittedName>
</protein>
<dbReference type="InterPro" id="IPR001128">
    <property type="entry name" value="Cyt_P450"/>
</dbReference>
<evidence type="ECO:0000256" key="2">
    <source>
        <dbReference type="ARBA" id="ARBA00022617"/>
    </source>
</evidence>
<dbReference type="PRINTS" id="PR00463">
    <property type="entry name" value="EP450I"/>
</dbReference>
<keyword evidence="7" id="KW-0732">Signal</keyword>
<dbReference type="OrthoDB" id="1470350at2759"/>
<evidence type="ECO:0000256" key="1">
    <source>
        <dbReference type="ARBA" id="ARBA00010617"/>
    </source>
</evidence>